<reference evidence="2 3" key="1">
    <citation type="submission" date="2018-06" db="EMBL/GenBank/DDBJ databases">
        <title>Comparative genomics reveals the genomic features of Rhizophagus irregularis, R. cerebriforme, R. diaphanum and Gigaspora rosea, and their symbiotic lifestyle signature.</title>
        <authorList>
            <person name="Morin E."/>
            <person name="San Clemente H."/>
            <person name="Chen E.C.H."/>
            <person name="De La Providencia I."/>
            <person name="Hainaut M."/>
            <person name="Kuo A."/>
            <person name="Kohler A."/>
            <person name="Murat C."/>
            <person name="Tang N."/>
            <person name="Roy S."/>
            <person name="Loubradou J."/>
            <person name="Henrissat B."/>
            <person name="Grigoriev I.V."/>
            <person name="Corradi N."/>
            <person name="Roux C."/>
            <person name="Martin F.M."/>
        </authorList>
    </citation>
    <scope>NUCLEOTIDE SEQUENCE [LARGE SCALE GENOMIC DNA]</scope>
    <source>
        <strain evidence="2 3">DAOM 194757</strain>
    </source>
</reference>
<comment type="caution">
    <text evidence="2">The sequence shown here is derived from an EMBL/GenBank/DDBJ whole genome shotgun (WGS) entry which is preliminary data.</text>
</comment>
<evidence type="ECO:0000313" key="2">
    <source>
        <dbReference type="EMBL" id="RIB15190.1"/>
    </source>
</evidence>
<name>A0A397UY88_9GLOM</name>
<dbReference type="OrthoDB" id="10434259at2759"/>
<proteinExistence type="predicted"/>
<sequence length="175" mass="20244">MDSPSAAVSSEIYEQEVDCVEIPKRVWQSNELDKYMPQDPQDNYQSYEPDEYGSEFNSEEETIPTSSNYYSESSINKKPCDTKIKTSDSTTALWRHLKVVHGYSKMTAQQSKDNTLVRTQNDIETRWNFTYNAWVRMLKLKPYIEILASSLTVQQEKNTIADGKCLKAIMITEDE</sequence>
<evidence type="ECO:0000256" key="1">
    <source>
        <dbReference type="SAM" id="MobiDB-lite"/>
    </source>
</evidence>
<organism evidence="2 3">
    <name type="scientific">Gigaspora rosea</name>
    <dbReference type="NCBI Taxonomy" id="44941"/>
    <lineage>
        <taxon>Eukaryota</taxon>
        <taxon>Fungi</taxon>
        <taxon>Fungi incertae sedis</taxon>
        <taxon>Mucoromycota</taxon>
        <taxon>Glomeromycotina</taxon>
        <taxon>Glomeromycetes</taxon>
        <taxon>Diversisporales</taxon>
        <taxon>Gigasporaceae</taxon>
        <taxon>Gigaspora</taxon>
    </lineage>
</organism>
<feature type="region of interest" description="Disordered" evidence="1">
    <location>
        <begin position="30"/>
        <end position="75"/>
    </location>
</feature>
<gene>
    <name evidence="2" type="ORF">C2G38_2039582</name>
</gene>
<evidence type="ECO:0000313" key="3">
    <source>
        <dbReference type="Proteomes" id="UP000266673"/>
    </source>
</evidence>
<dbReference type="EMBL" id="QKWP01000764">
    <property type="protein sequence ID" value="RIB15190.1"/>
    <property type="molecule type" value="Genomic_DNA"/>
</dbReference>
<keyword evidence="3" id="KW-1185">Reference proteome</keyword>
<feature type="compositionally biased region" description="Polar residues" evidence="1">
    <location>
        <begin position="63"/>
        <end position="75"/>
    </location>
</feature>
<protein>
    <submittedName>
        <fullName evidence="2">Uncharacterized protein</fullName>
    </submittedName>
</protein>
<dbReference type="Proteomes" id="UP000266673">
    <property type="component" value="Unassembled WGS sequence"/>
</dbReference>
<feature type="compositionally biased region" description="Acidic residues" evidence="1">
    <location>
        <begin position="48"/>
        <end position="62"/>
    </location>
</feature>
<accession>A0A397UY88</accession>
<dbReference type="AlphaFoldDB" id="A0A397UY88"/>